<evidence type="ECO:0000256" key="1">
    <source>
        <dbReference type="ARBA" id="ARBA00005445"/>
    </source>
</evidence>
<organism evidence="4 5">
    <name type="scientific">Psychroserpens burtonensis</name>
    <dbReference type="NCBI Taxonomy" id="49278"/>
    <lineage>
        <taxon>Bacteria</taxon>
        <taxon>Pseudomonadati</taxon>
        <taxon>Bacteroidota</taxon>
        <taxon>Flavobacteriia</taxon>
        <taxon>Flavobacteriales</taxon>
        <taxon>Flavobacteriaceae</taxon>
        <taxon>Psychroserpens</taxon>
    </lineage>
</organism>
<evidence type="ECO:0000313" key="4">
    <source>
        <dbReference type="EMBL" id="TXE20410.1"/>
    </source>
</evidence>
<protein>
    <submittedName>
        <fullName evidence="4">DUF3494 domain-containing protein</fullName>
    </submittedName>
</protein>
<dbReference type="RefSeq" id="WP_028870808.1">
    <property type="nucleotide sequence ID" value="NZ_VOSB01000001.1"/>
</dbReference>
<evidence type="ECO:0000313" key="5">
    <source>
        <dbReference type="Proteomes" id="UP000321938"/>
    </source>
</evidence>
<proteinExistence type="inferred from homology"/>
<dbReference type="NCBIfam" id="NF045625">
    <property type="entry name" value="IBP_CFB"/>
    <property type="match status" value="1"/>
</dbReference>
<dbReference type="PROSITE" id="PS51257">
    <property type="entry name" value="PROKAR_LIPOPROTEIN"/>
    <property type="match status" value="1"/>
</dbReference>
<keyword evidence="2 3" id="KW-0732">Signal</keyword>
<dbReference type="Pfam" id="PF11999">
    <property type="entry name" value="Ice_binding"/>
    <property type="match status" value="1"/>
</dbReference>
<dbReference type="OrthoDB" id="2082707at2"/>
<dbReference type="EMBL" id="VOSB01000001">
    <property type="protein sequence ID" value="TXE20410.1"/>
    <property type="molecule type" value="Genomic_DNA"/>
</dbReference>
<dbReference type="Proteomes" id="UP000321938">
    <property type="component" value="Unassembled WGS sequence"/>
</dbReference>
<dbReference type="STRING" id="1123037.GCA_000425305_00551"/>
<keyword evidence="5" id="KW-1185">Reference proteome</keyword>
<dbReference type="InterPro" id="IPR021884">
    <property type="entry name" value="Ice-bd_prot"/>
</dbReference>
<dbReference type="AlphaFoldDB" id="A0A5C7BEQ7"/>
<comment type="similarity">
    <text evidence="1">Belongs to the ice-binding protein family.</text>
</comment>
<sequence length="266" mass="27383">MKSIKKIPILAILFFGLLSSCNSEIESLEVEEANVRSKKSGSLVSVDLGLAGDFAILSKSGITNVPPSVITGNVGTSPITGAALLLTCPQVIGNIYTVDPAGPLPCRTTNASGLTAAVLNMETAYTDAAGRSNPDYLNEGAGNIGGLTLNPGLHKWTSTLLIPTEIVLDGGEDDVWIFQVAGTLTMSSAVRMTLSGGAQAKNIFWQVSGAVTLGTTSHFEGNLLGATSIAVQTGATVNGRLLAQTAVTLQMNTVTAVPVEKGPDVR</sequence>
<feature type="signal peptide" evidence="3">
    <location>
        <begin position="1"/>
        <end position="25"/>
    </location>
</feature>
<evidence type="ECO:0000256" key="3">
    <source>
        <dbReference type="SAM" id="SignalP"/>
    </source>
</evidence>
<name>A0A5C7BEQ7_9FLAO</name>
<evidence type="ECO:0000256" key="2">
    <source>
        <dbReference type="ARBA" id="ARBA00022729"/>
    </source>
</evidence>
<feature type="chain" id="PRO_5022796906" evidence="3">
    <location>
        <begin position="26"/>
        <end position="266"/>
    </location>
</feature>
<reference evidence="4 5" key="1">
    <citation type="submission" date="2019-08" db="EMBL/GenBank/DDBJ databases">
        <title>Genome of Psychroserpens burtonensis ACAM 167.</title>
        <authorList>
            <person name="Bowman J.P."/>
        </authorList>
    </citation>
    <scope>NUCLEOTIDE SEQUENCE [LARGE SCALE GENOMIC DNA]</scope>
    <source>
        <strain evidence="4 5">ACAM 167</strain>
    </source>
</reference>
<gene>
    <name evidence="4" type="ORF">ES692_01075</name>
</gene>
<comment type="caution">
    <text evidence="4">The sequence shown here is derived from an EMBL/GenBank/DDBJ whole genome shotgun (WGS) entry which is preliminary data.</text>
</comment>
<accession>A0A5C7BEQ7</accession>